<feature type="non-terminal residue" evidence="1">
    <location>
        <position position="1"/>
    </location>
</feature>
<proteinExistence type="predicted"/>
<feature type="non-terminal residue" evidence="1">
    <location>
        <position position="52"/>
    </location>
</feature>
<evidence type="ECO:0000313" key="1">
    <source>
        <dbReference type="EMBL" id="SBR59846.1"/>
    </source>
</evidence>
<reference evidence="1" key="2">
    <citation type="submission" date="2016-06" db="EMBL/GenBank/DDBJ databases">
        <title>The genome of a short-lived fish provides insights into sex chromosome evolution and the genetic control of aging.</title>
        <authorList>
            <person name="Reichwald K."/>
            <person name="Felder M."/>
            <person name="Petzold A."/>
            <person name="Koch P."/>
            <person name="Groth M."/>
            <person name="Platzer M."/>
        </authorList>
    </citation>
    <scope>NUCLEOTIDE SEQUENCE</scope>
    <source>
        <tissue evidence="1">Brain</tissue>
    </source>
</reference>
<dbReference type="EMBL" id="HAEF01018687">
    <property type="protein sequence ID" value="SBR59846.1"/>
    <property type="molecule type" value="Transcribed_RNA"/>
</dbReference>
<protein>
    <submittedName>
        <fullName evidence="1">Uncharacterized protein</fullName>
    </submittedName>
</protein>
<name>A0A1A8MTD5_9TELE</name>
<dbReference type="AlphaFoldDB" id="A0A1A8MTD5"/>
<gene>
    <name evidence="1" type="primary">Nfu_g_1_012164</name>
</gene>
<reference evidence="1" key="1">
    <citation type="submission" date="2016-05" db="EMBL/GenBank/DDBJ databases">
        <authorList>
            <person name="Lavstsen T."/>
            <person name="Jespersen J.S."/>
        </authorList>
    </citation>
    <scope>NUCLEOTIDE SEQUENCE</scope>
    <source>
        <tissue evidence="1">Brain</tissue>
    </source>
</reference>
<sequence>RKIFAALRHRQKPILTTDKKLQRGTVQSAFPLFFGLVIFELASPAPHVPLCL</sequence>
<organism evidence="1">
    <name type="scientific">Nothobranchius pienaari</name>
    <dbReference type="NCBI Taxonomy" id="704102"/>
    <lineage>
        <taxon>Eukaryota</taxon>
        <taxon>Metazoa</taxon>
        <taxon>Chordata</taxon>
        <taxon>Craniata</taxon>
        <taxon>Vertebrata</taxon>
        <taxon>Euteleostomi</taxon>
        <taxon>Actinopterygii</taxon>
        <taxon>Neopterygii</taxon>
        <taxon>Teleostei</taxon>
        <taxon>Neoteleostei</taxon>
        <taxon>Acanthomorphata</taxon>
        <taxon>Ovalentaria</taxon>
        <taxon>Atherinomorphae</taxon>
        <taxon>Cyprinodontiformes</taxon>
        <taxon>Nothobranchiidae</taxon>
        <taxon>Nothobranchius</taxon>
    </lineage>
</organism>
<accession>A0A1A8MTD5</accession>